<proteinExistence type="predicted"/>
<dbReference type="Proteomes" id="UP000054387">
    <property type="component" value="Unassembled WGS sequence"/>
</dbReference>
<accession>A0A0W1R6Z6</accession>
<evidence type="ECO:0000313" key="2">
    <source>
        <dbReference type="Proteomes" id="UP000054387"/>
    </source>
</evidence>
<dbReference type="EMBL" id="LOPU01000029">
    <property type="protein sequence ID" value="KTG08977.1"/>
    <property type="molecule type" value="Genomic_DNA"/>
</dbReference>
<keyword evidence="2" id="KW-1185">Reference proteome</keyword>
<evidence type="ECO:0000313" key="1">
    <source>
        <dbReference type="EMBL" id="KTG08977.1"/>
    </source>
</evidence>
<dbReference type="AlphaFoldDB" id="A0A0W1R6Z6"/>
<protein>
    <submittedName>
        <fullName evidence="1">Uncharacterized protein</fullName>
    </submittedName>
</protein>
<name>A0A0W1R6Z6_9EURY</name>
<gene>
    <name evidence="1" type="ORF">AUR64_14310</name>
</gene>
<reference evidence="1 2" key="1">
    <citation type="submission" date="2015-12" db="EMBL/GenBank/DDBJ databases">
        <title>Haloprofundus marisrubri gen. nov., sp. nov., an extremely halophilic archaeon isolated from the Discovery deep brine-seawater interface in the Red Sea.</title>
        <authorList>
            <person name="Zhang G."/>
            <person name="Stingl U."/>
            <person name="Rashid M."/>
        </authorList>
    </citation>
    <scope>NUCLEOTIDE SEQUENCE [LARGE SCALE GENOMIC DNA]</scope>
    <source>
        <strain evidence="1 2">SB9</strain>
    </source>
</reference>
<organism evidence="1 2">
    <name type="scientific">Haloprofundus marisrubri</name>
    <dbReference type="NCBI Taxonomy" id="1514971"/>
    <lineage>
        <taxon>Archaea</taxon>
        <taxon>Methanobacteriati</taxon>
        <taxon>Methanobacteriota</taxon>
        <taxon>Stenosarchaea group</taxon>
        <taxon>Halobacteria</taxon>
        <taxon>Halobacteriales</taxon>
        <taxon>Haloferacaceae</taxon>
        <taxon>Haloprofundus</taxon>
    </lineage>
</organism>
<sequence length="70" mass="8270">MVESGQYFFDVFAARRIVLSSRNRYSEVLKEDRSSLFCEIRKNSSATWVTDSTRNYVFERPVRERLSGLI</sequence>
<comment type="caution">
    <text evidence="1">The sequence shown here is derived from an EMBL/GenBank/DDBJ whole genome shotgun (WGS) entry which is preliminary data.</text>
</comment>